<sequence length="63" mass="6951">MAWQHGMKNLWSDLSFLLVYDAKKYLLKVGQRFASMRISCIEACLAFVAIESLGNELGAAAIG</sequence>
<accession>A0A3M7QPH1</accession>
<name>A0A3M7QPH1_BRAPC</name>
<dbReference type="AlphaFoldDB" id="A0A3M7QPH1"/>
<proteinExistence type="predicted"/>
<comment type="caution">
    <text evidence="1">The sequence shown here is derived from an EMBL/GenBank/DDBJ whole genome shotgun (WGS) entry which is preliminary data.</text>
</comment>
<dbReference type="EMBL" id="REGN01005545">
    <property type="protein sequence ID" value="RNA12971.1"/>
    <property type="molecule type" value="Genomic_DNA"/>
</dbReference>
<reference evidence="1 2" key="1">
    <citation type="journal article" date="2018" name="Sci. Rep.">
        <title>Genomic signatures of local adaptation to the degree of environmental predictability in rotifers.</title>
        <authorList>
            <person name="Franch-Gras L."/>
            <person name="Hahn C."/>
            <person name="Garcia-Roger E.M."/>
            <person name="Carmona M.J."/>
            <person name="Serra M."/>
            <person name="Gomez A."/>
        </authorList>
    </citation>
    <scope>NUCLEOTIDE SEQUENCE [LARGE SCALE GENOMIC DNA]</scope>
    <source>
        <strain evidence="1">HYR1</strain>
    </source>
</reference>
<protein>
    <submittedName>
        <fullName evidence="1">Uncharacterized protein</fullName>
    </submittedName>
</protein>
<keyword evidence="2" id="KW-1185">Reference proteome</keyword>
<evidence type="ECO:0000313" key="2">
    <source>
        <dbReference type="Proteomes" id="UP000276133"/>
    </source>
</evidence>
<dbReference type="Proteomes" id="UP000276133">
    <property type="component" value="Unassembled WGS sequence"/>
</dbReference>
<organism evidence="1 2">
    <name type="scientific">Brachionus plicatilis</name>
    <name type="common">Marine rotifer</name>
    <name type="synonym">Brachionus muelleri</name>
    <dbReference type="NCBI Taxonomy" id="10195"/>
    <lineage>
        <taxon>Eukaryota</taxon>
        <taxon>Metazoa</taxon>
        <taxon>Spiralia</taxon>
        <taxon>Gnathifera</taxon>
        <taxon>Rotifera</taxon>
        <taxon>Eurotatoria</taxon>
        <taxon>Monogononta</taxon>
        <taxon>Pseudotrocha</taxon>
        <taxon>Ploima</taxon>
        <taxon>Brachionidae</taxon>
        <taxon>Brachionus</taxon>
    </lineage>
</organism>
<evidence type="ECO:0000313" key="1">
    <source>
        <dbReference type="EMBL" id="RNA12971.1"/>
    </source>
</evidence>
<gene>
    <name evidence="1" type="ORF">BpHYR1_052474</name>
</gene>